<accession>A0A174JY62</accession>
<keyword evidence="1" id="KW-0812">Transmembrane</keyword>
<name>A0A174JY62_9CLOT</name>
<gene>
    <name evidence="2" type="ORF">ERS852471_02840</name>
</gene>
<organism evidence="2 3">
    <name type="scientific">Clostridium disporicum</name>
    <dbReference type="NCBI Taxonomy" id="84024"/>
    <lineage>
        <taxon>Bacteria</taxon>
        <taxon>Bacillati</taxon>
        <taxon>Bacillota</taxon>
        <taxon>Clostridia</taxon>
        <taxon>Eubacteriales</taxon>
        <taxon>Clostridiaceae</taxon>
        <taxon>Clostridium</taxon>
    </lineage>
</organism>
<feature type="transmembrane region" description="Helical" evidence="1">
    <location>
        <begin position="7"/>
        <end position="28"/>
    </location>
</feature>
<proteinExistence type="predicted"/>
<sequence length="202" mass="23448">MKKKIIIAVLLCIPFISILLVIVFRGVMLPTNEEIIKSLKDIKCYEANVEYIIKNSRGEEREDTVQYYSRDKGVRVEFGEDIVKVYKNDGIQVIDNISNSDYVIDKSLDVLHPLAFMNRILSFPIKSDSLKQDQEEWGDTVYIQVDLELFLDNEHLNVARLFVDKKNKTPIGIIVYNKDGEDTLRIIFKDFKKVKQIDDSLL</sequence>
<protein>
    <submittedName>
        <fullName evidence="2">Membrane associated protein</fullName>
    </submittedName>
</protein>
<dbReference type="Gene3D" id="2.50.20.10">
    <property type="entry name" value="Lipoprotein localisation LolA/LolB/LppX"/>
    <property type="match status" value="1"/>
</dbReference>
<dbReference type="OrthoDB" id="1938773at2"/>
<dbReference type="RefSeq" id="WP_055267645.1">
    <property type="nucleotide sequence ID" value="NZ_CABIXQ010000023.1"/>
</dbReference>
<dbReference type="EMBL" id="CYZX01000023">
    <property type="protein sequence ID" value="CUP03146.1"/>
    <property type="molecule type" value="Genomic_DNA"/>
</dbReference>
<keyword evidence="1" id="KW-0472">Membrane</keyword>
<dbReference type="NCBIfam" id="NF041287">
    <property type="entry name" value="lipo_GerS_rel"/>
    <property type="match status" value="1"/>
</dbReference>
<evidence type="ECO:0000313" key="3">
    <source>
        <dbReference type="Proteomes" id="UP000095594"/>
    </source>
</evidence>
<dbReference type="Proteomes" id="UP000095594">
    <property type="component" value="Unassembled WGS sequence"/>
</dbReference>
<evidence type="ECO:0000256" key="1">
    <source>
        <dbReference type="SAM" id="Phobius"/>
    </source>
</evidence>
<evidence type="ECO:0000313" key="2">
    <source>
        <dbReference type="EMBL" id="CUP03146.1"/>
    </source>
</evidence>
<keyword evidence="1" id="KW-1133">Transmembrane helix</keyword>
<reference evidence="2 3" key="1">
    <citation type="submission" date="2015-09" db="EMBL/GenBank/DDBJ databases">
        <authorList>
            <consortium name="Pathogen Informatics"/>
        </authorList>
    </citation>
    <scope>NUCLEOTIDE SEQUENCE [LARGE SCALE GENOMIC DNA]</scope>
    <source>
        <strain evidence="2 3">2789STDY5834856</strain>
    </source>
</reference>
<dbReference type="AlphaFoldDB" id="A0A174JY62"/>